<dbReference type="Proteomes" id="UP000629468">
    <property type="component" value="Unassembled WGS sequence"/>
</dbReference>
<dbReference type="InterPro" id="IPR056009">
    <property type="entry name" value="DUF7587"/>
</dbReference>
<proteinExistence type="predicted"/>
<sequence>MTTYPPLPTNESRSLPQYGFGPDNNFQSLLLENPFLFRIYTPKERSPFFDDTDPYFLAPKFNAQCVRSPVELEDHQRLIDEWKVSHSDVAKHMDWTTRAASPFISTSFSFAWCIWDASRRFHQGVKTDVQVAVIDARALLDRARTAVELLEASSSSERSKEYPKWHRFSQESQSVLVYGSIPGTAVLASIPLLAILRHLPSYFLQPDYRSIETENPLIRLGWDYKEKKSSYRRFCRNMSSQFFAMNTEERLADVTAGSLALGLAFLRPWFHSTIDKEDDLGVQTLVNLALIIARWPSQSWVQERPEIYDLISAMASTLSRELREKHELQVKDEVSRLQGVVNELHEVVRDYEVKFSSLGKRPKTSHYKRPVPRLVIDSPVLSPPTNTVSLPSTPTSPISDPKVLTPLTPPDTPKSSMFSTSQRPAPASSNWPTIGLDNEVGSLPTRGAEKALVSAPGTPTPFSAAAVTPINAIANQSFPLHSMDDASSSPPNVFSARLRSAATALTPPLLRSQSHAPSSGLSDIRPEEIPLPLTPPQHSPIRSGYASHRASSSFSSWTMVESDDDDDDDDGGDRDDDTQVDEDASYRKDLGDSITTLRDSVESRSGSPTLVFAPLPKVQEVPEYIPPRPRSGLFAEPLEFDYTLVDLDEEYIYRRPPGRFETAGCIIAGFLVGAFATMALLAPHRRMIVHLT</sequence>
<evidence type="ECO:0000256" key="1">
    <source>
        <dbReference type="SAM" id="MobiDB-lite"/>
    </source>
</evidence>
<keyword evidence="2" id="KW-0812">Transmembrane</keyword>
<feature type="compositionally biased region" description="Low complexity" evidence="1">
    <location>
        <begin position="542"/>
        <end position="556"/>
    </location>
</feature>
<feature type="compositionally biased region" description="Polar residues" evidence="1">
    <location>
        <begin position="383"/>
        <end position="398"/>
    </location>
</feature>
<feature type="compositionally biased region" description="Polar residues" evidence="1">
    <location>
        <begin position="511"/>
        <end position="521"/>
    </location>
</feature>
<feature type="domain" description="DUF7587" evidence="3">
    <location>
        <begin position="33"/>
        <end position="192"/>
    </location>
</feature>
<evidence type="ECO:0000313" key="4">
    <source>
        <dbReference type="EMBL" id="KAF7762462.1"/>
    </source>
</evidence>
<accession>A0A8H7EY07</accession>
<keyword evidence="2" id="KW-0472">Membrane</keyword>
<name>A0A8H7EY07_AGABI</name>
<feature type="region of interest" description="Disordered" evidence="1">
    <location>
        <begin position="376"/>
        <end position="435"/>
    </location>
</feature>
<comment type="caution">
    <text evidence="4">The sequence shown here is derived from an EMBL/GenBank/DDBJ whole genome shotgun (WGS) entry which is preliminary data.</text>
</comment>
<evidence type="ECO:0000313" key="5">
    <source>
        <dbReference type="Proteomes" id="UP000629468"/>
    </source>
</evidence>
<dbReference type="Pfam" id="PF24494">
    <property type="entry name" value="DUF7587"/>
    <property type="match status" value="1"/>
</dbReference>
<evidence type="ECO:0000256" key="2">
    <source>
        <dbReference type="SAM" id="Phobius"/>
    </source>
</evidence>
<feature type="transmembrane region" description="Helical" evidence="2">
    <location>
        <begin position="663"/>
        <end position="682"/>
    </location>
</feature>
<keyword evidence="2" id="KW-1133">Transmembrane helix</keyword>
<feature type="compositionally biased region" description="Polar residues" evidence="1">
    <location>
        <begin position="413"/>
        <end position="432"/>
    </location>
</feature>
<organism evidence="4 5">
    <name type="scientific">Agaricus bisporus var. burnettii</name>
    <dbReference type="NCBI Taxonomy" id="192524"/>
    <lineage>
        <taxon>Eukaryota</taxon>
        <taxon>Fungi</taxon>
        <taxon>Dikarya</taxon>
        <taxon>Basidiomycota</taxon>
        <taxon>Agaricomycotina</taxon>
        <taxon>Agaricomycetes</taxon>
        <taxon>Agaricomycetidae</taxon>
        <taxon>Agaricales</taxon>
        <taxon>Agaricineae</taxon>
        <taxon>Agaricaceae</taxon>
        <taxon>Agaricus</taxon>
    </lineage>
</organism>
<protein>
    <recommendedName>
        <fullName evidence="3">DUF7587 domain-containing protein</fullName>
    </recommendedName>
</protein>
<dbReference type="EMBL" id="JABXXO010000012">
    <property type="protein sequence ID" value="KAF7762462.1"/>
    <property type="molecule type" value="Genomic_DNA"/>
</dbReference>
<dbReference type="AlphaFoldDB" id="A0A8H7EY07"/>
<feature type="region of interest" description="Disordered" evidence="1">
    <location>
        <begin position="505"/>
        <end position="591"/>
    </location>
</feature>
<reference evidence="4 5" key="1">
    <citation type="journal article" name="Sci. Rep.">
        <title>Telomere-to-telomere assembled and centromere annotated genomes of the two main subspecies of the button mushroom Agaricus bisporus reveal especially polymorphic chromosome ends.</title>
        <authorList>
            <person name="Sonnenberg A.S.M."/>
            <person name="Sedaghat-Telgerd N."/>
            <person name="Lavrijssen B."/>
            <person name="Ohm R.A."/>
            <person name="Hendrickx P.M."/>
            <person name="Scholtmeijer K."/>
            <person name="Baars J.J.P."/>
            <person name="van Peer A."/>
        </authorList>
    </citation>
    <scope>NUCLEOTIDE SEQUENCE [LARGE SCALE GENOMIC DNA]</scope>
    <source>
        <strain evidence="4 5">H119_p4</strain>
    </source>
</reference>
<feature type="compositionally biased region" description="Acidic residues" evidence="1">
    <location>
        <begin position="561"/>
        <end position="583"/>
    </location>
</feature>
<evidence type="ECO:0000259" key="3">
    <source>
        <dbReference type="Pfam" id="PF24494"/>
    </source>
</evidence>
<gene>
    <name evidence="4" type="ORF">Agabi119p4_9055</name>
</gene>